<gene>
    <name evidence="1" type="ORF">BGZ95_012035</name>
</gene>
<keyword evidence="2" id="KW-1185">Reference proteome</keyword>
<evidence type="ECO:0000313" key="2">
    <source>
        <dbReference type="Proteomes" id="UP001194580"/>
    </source>
</evidence>
<dbReference type="EMBL" id="JAAAIL010000097">
    <property type="protein sequence ID" value="KAG0279868.1"/>
    <property type="molecule type" value="Genomic_DNA"/>
</dbReference>
<evidence type="ECO:0000313" key="1">
    <source>
        <dbReference type="EMBL" id="KAG0279868.1"/>
    </source>
</evidence>
<dbReference type="Proteomes" id="UP001194580">
    <property type="component" value="Unassembled WGS sequence"/>
</dbReference>
<accession>A0AAD4HB47</accession>
<dbReference type="AlphaFoldDB" id="A0AAD4HB47"/>
<organism evidence="1 2">
    <name type="scientific">Linnemannia exigua</name>
    <dbReference type="NCBI Taxonomy" id="604196"/>
    <lineage>
        <taxon>Eukaryota</taxon>
        <taxon>Fungi</taxon>
        <taxon>Fungi incertae sedis</taxon>
        <taxon>Mucoromycota</taxon>
        <taxon>Mortierellomycotina</taxon>
        <taxon>Mortierellomycetes</taxon>
        <taxon>Mortierellales</taxon>
        <taxon>Mortierellaceae</taxon>
        <taxon>Linnemannia</taxon>
    </lineage>
</organism>
<name>A0AAD4HB47_9FUNG</name>
<comment type="caution">
    <text evidence="1">The sequence shown here is derived from an EMBL/GenBank/DDBJ whole genome shotgun (WGS) entry which is preliminary data.</text>
</comment>
<proteinExistence type="predicted"/>
<sequence>MTDYNLDKFLDHLVKRMQDLDAQILALTTLRESDYRSAVNFNRTSEQERAQFLKCAISLNEHIQSLLSSLQAVETTVQSVLMPDISNKNKPA</sequence>
<protein>
    <submittedName>
        <fullName evidence="1">Uncharacterized protein</fullName>
    </submittedName>
</protein>
<reference evidence="1" key="1">
    <citation type="journal article" date="2020" name="Fungal Divers.">
        <title>Resolving the Mortierellaceae phylogeny through synthesis of multi-gene phylogenetics and phylogenomics.</title>
        <authorList>
            <person name="Vandepol N."/>
            <person name="Liber J."/>
            <person name="Desiro A."/>
            <person name="Na H."/>
            <person name="Kennedy M."/>
            <person name="Barry K."/>
            <person name="Grigoriev I.V."/>
            <person name="Miller A.N."/>
            <person name="O'Donnell K."/>
            <person name="Stajich J.E."/>
            <person name="Bonito G."/>
        </authorList>
    </citation>
    <scope>NUCLEOTIDE SEQUENCE</scope>
    <source>
        <strain evidence="1">NRRL 28262</strain>
    </source>
</reference>